<dbReference type="AlphaFoldDB" id="R7TNT0"/>
<reference evidence="15" key="1">
    <citation type="submission" date="2012-12" db="EMBL/GenBank/DDBJ databases">
        <authorList>
            <person name="Hellsten U."/>
            <person name="Grimwood J."/>
            <person name="Chapman J.A."/>
            <person name="Shapiro H."/>
            <person name="Aerts A."/>
            <person name="Otillar R.P."/>
            <person name="Terry A.Y."/>
            <person name="Boore J.L."/>
            <person name="Simakov O."/>
            <person name="Marletaz F."/>
            <person name="Cho S.-J."/>
            <person name="Edsinger-Gonzales E."/>
            <person name="Havlak P."/>
            <person name="Kuo D.-H."/>
            <person name="Larsson T."/>
            <person name="Lv J."/>
            <person name="Arendt D."/>
            <person name="Savage R."/>
            <person name="Osoegawa K."/>
            <person name="de Jong P."/>
            <person name="Lindberg D.R."/>
            <person name="Seaver E.C."/>
            <person name="Weisblat D.A."/>
            <person name="Putnam N.H."/>
            <person name="Grigoriev I.V."/>
            <person name="Rokhsar D.S."/>
        </authorList>
    </citation>
    <scope>NUCLEOTIDE SEQUENCE</scope>
    <source>
        <strain evidence="15">I ESC-2004</strain>
    </source>
</reference>
<keyword evidence="9" id="KW-0966">Cell projection</keyword>
<keyword evidence="3" id="KW-1003">Cell membrane</keyword>
<evidence type="ECO:0000256" key="8">
    <source>
        <dbReference type="ARBA" id="ARBA00023212"/>
    </source>
</evidence>
<keyword evidence="8" id="KW-0206">Cytoskeleton</keyword>
<keyword evidence="7 12" id="KW-0472">Membrane</keyword>
<feature type="region of interest" description="Disordered" evidence="11">
    <location>
        <begin position="1088"/>
        <end position="1139"/>
    </location>
</feature>
<evidence type="ECO:0000256" key="4">
    <source>
        <dbReference type="ARBA" id="ARBA00022490"/>
    </source>
</evidence>
<dbReference type="STRING" id="283909.R7TNT0"/>
<feature type="region of interest" description="Disordered" evidence="11">
    <location>
        <begin position="774"/>
        <end position="796"/>
    </location>
</feature>
<evidence type="ECO:0000256" key="2">
    <source>
        <dbReference type="ARBA" id="ARBA00004162"/>
    </source>
</evidence>
<organism evidence="13">
    <name type="scientific">Capitella teleta</name>
    <name type="common">Polychaete worm</name>
    <dbReference type="NCBI Taxonomy" id="283909"/>
    <lineage>
        <taxon>Eukaryota</taxon>
        <taxon>Metazoa</taxon>
        <taxon>Spiralia</taxon>
        <taxon>Lophotrochozoa</taxon>
        <taxon>Annelida</taxon>
        <taxon>Polychaeta</taxon>
        <taxon>Sedentaria</taxon>
        <taxon>Scolecida</taxon>
        <taxon>Capitellidae</taxon>
        <taxon>Capitella</taxon>
    </lineage>
</organism>
<accession>R7TNT0</accession>
<dbReference type="EMBL" id="KB309099">
    <property type="protein sequence ID" value="ELT95533.1"/>
    <property type="molecule type" value="Genomic_DNA"/>
</dbReference>
<feature type="region of interest" description="Disordered" evidence="11">
    <location>
        <begin position="1048"/>
        <end position="1067"/>
    </location>
</feature>
<evidence type="ECO:0000256" key="5">
    <source>
        <dbReference type="ARBA" id="ARBA00022692"/>
    </source>
</evidence>
<feature type="compositionally biased region" description="Basic and acidic residues" evidence="11">
    <location>
        <begin position="538"/>
        <end position="551"/>
    </location>
</feature>
<sequence length="1139" mass="132493">MDEQADVADWLLSLLPVDIPGSDMYFWNDMSGYQQDSFVLVTLSVYHAPGSNASAFNVSVQEGSQWTDIYWGELQGVSLGDSNFTVRDDRYFTWENPQLDVGDFMNVSYVFDVINDGDFLMDNENVYIPTFAYYYDGNLGSYSSAFESPCIKKNEEANDSLVTNYGYTVLALVIAFLIGAVLVLLVLFIIYKIRRQMPFTSGSVKPATVIDHGTLNSKMTWSEQKSLAKNSQGLVMDPKSAPKMSLQSETKEDISSSGESFVFILTLKDKLKMLREIDSQDIQSTIRADRDIEAERNDAMTDATLLLVQNLKENGDIPKSAEEKNTSQFKNDIAKLDKDMDLSLKNKEKLSALMEKQVGDRENLNDKMRNMTDEEKEDVKKLFDDEQETERSELTYRLKLEQEEETEKLRKEFSIRKRMGIKGKQQDYLDGVRKDAQLSEEQADWMMNEHIKNQSAVDKLYDDEISRQRMVLEEKLARRRALAEAKELQEDSDSEILNAMAGHQMQLLQKAKKQSILREDEAQKMIDAAQEQLVKTKERLDADRQKQEAALHKKLSDRKKQKMQEQAKVHKKEIAEFNHQKDASTDPIAFVQERQAILSKQRTEKTEMENEIDMEHASELDQLRKNIVEQGKELLEDGKDKLNKELSAKGLDLDKMLKKHKKELDNLNEIQGDEKKKQLDNFKKRLVKNRKDWAQRRKEEEEEQDQLRDHEEKVVRQMMDNQVAISEDERQKIMQEHEKQMVQLENNLTLSKLQQKRLLEEKIARKREIQMEKLEVKQMKESKKQQRQDDSDEDTAAENEVNLLKKHAEQRIAILQGEKLNLEEEMDEIQEEMMKGRAEALKEQEVQLANMMMKLQLEKAKEMARIEEQQKAIHNLKSNLMDDLNEKGILSDPECQRVIEIHQQEQEKLNNKLDSQRDKQEKILQKKLQERLQQKEHHLQRMHDQQLQEVAQGAQGLGAKLRRAALVTKHLLEKENFSNRMQKEINQTLEELRRQQEMRRIELAQDQEIQFINGLVRLGKFSPDELDQVVAMLFPTKTNEERKNLLTKLTEGYEAPSPSKDTKPKFAKRRTLEARVFNAAISGIELDGFQKKASGKRRKPSNNSFPSTEGRLPPSRLPPMEKPKKKKKQRNPVHDDYDS</sequence>
<keyword evidence="10" id="KW-0175">Coiled coil</keyword>
<proteinExistence type="predicted"/>
<keyword evidence="15" id="KW-1185">Reference proteome</keyword>
<dbReference type="PANTHER" id="PTHR16795:SF14">
    <property type="entry name" value="LIMBIN"/>
    <property type="match status" value="1"/>
</dbReference>
<dbReference type="Pfam" id="PF12297">
    <property type="entry name" value="EVC2_like"/>
    <property type="match status" value="1"/>
</dbReference>
<dbReference type="Proteomes" id="UP000014760">
    <property type="component" value="Unassembled WGS sequence"/>
</dbReference>
<comment type="subcellular location">
    <subcellularLocation>
        <location evidence="2">Cell membrane</location>
        <topology evidence="2">Single-pass membrane protein</topology>
    </subcellularLocation>
    <subcellularLocation>
        <location evidence="1">Cytoplasm</location>
        <location evidence="1">Cytoskeleton</location>
        <location evidence="1">Cilium basal body</location>
    </subcellularLocation>
</comment>
<keyword evidence="5 12" id="KW-0812">Transmembrane</keyword>
<dbReference type="OrthoDB" id="8852462at2759"/>
<evidence type="ECO:0000256" key="10">
    <source>
        <dbReference type="SAM" id="Coils"/>
    </source>
</evidence>
<gene>
    <name evidence="13" type="ORF">CAPTEDRAFT_186105</name>
</gene>
<feature type="compositionally biased region" description="Basic and acidic residues" evidence="11">
    <location>
        <begin position="774"/>
        <end position="789"/>
    </location>
</feature>
<dbReference type="GO" id="GO:0060170">
    <property type="term" value="C:ciliary membrane"/>
    <property type="evidence" value="ECO:0007669"/>
    <property type="project" value="TreeGrafter"/>
</dbReference>
<protein>
    <recommendedName>
        <fullName evidence="16">CARD domain-containing protein</fullName>
    </recommendedName>
</protein>
<evidence type="ECO:0000313" key="13">
    <source>
        <dbReference type="EMBL" id="ELT95533.1"/>
    </source>
</evidence>
<evidence type="ECO:0008006" key="16">
    <source>
        <dbReference type="Google" id="ProtNLM"/>
    </source>
</evidence>
<evidence type="ECO:0000256" key="3">
    <source>
        <dbReference type="ARBA" id="ARBA00022475"/>
    </source>
</evidence>
<reference evidence="14" key="3">
    <citation type="submission" date="2015-06" db="UniProtKB">
        <authorList>
            <consortium name="EnsemblMetazoa"/>
        </authorList>
    </citation>
    <scope>IDENTIFICATION</scope>
</reference>
<dbReference type="EMBL" id="AMQN01011787">
    <property type="status" value="NOT_ANNOTATED_CDS"/>
    <property type="molecule type" value="Genomic_DNA"/>
</dbReference>
<dbReference type="InterPro" id="IPR026501">
    <property type="entry name" value="Limbin/EVC"/>
</dbReference>
<keyword evidence="4" id="KW-0963">Cytoplasm</keyword>
<evidence type="ECO:0000256" key="7">
    <source>
        <dbReference type="ARBA" id="ARBA00023136"/>
    </source>
</evidence>
<dbReference type="HOGENOM" id="CLU_278031_0_0_1"/>
<feature type="compositionally biased region" description="Basic residues" evidence="11">
    <location>
        <begin position="552"/>
        <end position="561"/>
    </location>
</feature>
<dbReference type="PANTHER" id="PTHR16795">
    <property type="entry name" value="LIMBIN/ELLIS-VAN CREVELD PROTEIN"/>
    <property type="match status" value="1"/>
</dbReference>
<feature type="transmembrane region" description="Helical" evidence="12">
    <location>
        <begin position="165"/>
        <end position="191"/>
    </location>
</feature>
<dbReference type="OMA" id="IFFAQIK"/>
<keyword evidence="6 12" id="KW-1133">Transmembrane helix</keyword>
<reference evidence="13 15" key="2">
    <citation type="journal article" date="2013" name="Nature">
        <title>Insights into bilaterian evolution from three spiralian genomes.</title>
        <authorList>
            <person name="Simakov O."/>
            <person name="Marletaz F."/>
            <person name="Cho S.J."/>
            <person name="Edsinger-Gonzales E."/>
            <person name="Havlak P."/>
            <person name="Hellsten U."/>
            <person name="Kuo D.H."/>
            <person name="Larsson T."/>
            <person name="Lv J."/>
            <person name="Arendt D."/>
            <person name="Savage R."/>
            <person name="Osoegawa K."/>
            <person name="de Jong P."/>
            <person name="Grimwood J."/>
            <person name="Chapman J.A."/>
            <person name="Shapiro H."/>
            <person name="Aerts A."/>
            <person name="Otillar R.P."/>
            <person name="Terry A.Y."/>
            <person name="Boore J.L."/>
            <person name="Grigoriev I.V."/>
            <person name="Lindberg D.R."/>
            <person name="Seaver E.C."/>
            <person name="Weisblat D.A."/>
            <person name="Putnam N.H."/>
            <person name="Rokhsar D.S."/>
        </authorList>
    </citation>
    <scope>NUCLEOTIDE SEQUENCE</scope>
    <source>
        <strain evidence="13 15">I ESC-2004</strain>
    </source>
</reference>
<evidence type="ECO:0000313" key="15">
    <source>
        <dbReference type="Proteomes" id="UP000014760"/>
    </source>
</evidence>
<feature type="coiled-coil region" evidence="10">
    <location>
        <begin position="347"/>
        <end position="374"/>
    </location>
</feature>
<evidence type="ECO:0000256" key="11">
    <source>
        <dbReference type="SAM" id="MobiDB-lite"/>
    </source>
</evidence>
<dbReference type="EnsemblMetazoa" id="CapteT186105">
    <property type="protein sequence ID" value="CapteP186105"/>
    <property type="gene ID" value="CapteG186105"/>
</dbReference>
<dbReference type="GO" id="GO:0098797">
    <property type="term" value="C:plasma membrane protein complex"/>
    <property type="evidence" value="ECO:0007669"/>
    <property type="project" value="TreeGrafter"/>
</dbReference>
<evidence type="ECO:0000256" key="1">
    <source>
        <dbReference type="ARBA" id="ARBA00004120"/>
    </source>
</evidence>
<dbReference type="InterPro" id="IPR022076">
    <property type="entry name" value="Limbin"/>
</dbReference>
<dbReference type="GO" id="GO:0007224">
    <property type="term" value="P:smoothened signaling pathway"/>
    <property type="evidence" value="ECO:0007669"/>
    <property type="project" value="InterPro"/>
</dbReference>
<evidence type="ECO:0000256" key="9">
    <source>
        <dbReference type="ARBA" id="ARBA00023273"/>
    </source>
</evidence>
<name>R7TNT0_CAPTE</name>
<evidence type="ECO:0000256" key="6">
    <source>
        <dbReference type="ARBA" id="ARBA00022989"/>
    </source>
</evidence>
<evidence type="ECO:0000313" key="14">
    <source>
        <dbReference type="EnsemblMetazoa" id="CapteP186105"/>
    </source>
</evidence>
<feature type="region of interest" description="Disordered" evidence="11">
    <location>
        <begin position="538"/>
        <end position="561"/>
    </location>
</feature>
<evidence type="ECO:0000256" key="12">
    <source>
        <dbReference type="SAM" id="Phobius"/>
    </source>
</evidence>